<gene>
    <name evidence="14" type="ORF">JR347_05550</name>
</gene>
<evidence type="ECO:0000256" key="1">
    <source>
        <dbReference type="ARBA" id="ARBA00005056"/>
    </source>
</evidence>
<keyword evidence="15" id="KW-1185">Reference proteome</keyword>
<dbReference type="GO" id="GO:0050661">
    <property type="term" value="F:NADP binding"/>
    <property type="evidence" value="ECO:0007669"/>
    <property type="project" value="InterPro"/>
</dbReference>
<dbReference type="PANTHER" id="PTHR43331">
    <property type="entry name" value="HOMOSERINE DEHYDROGENASE"/>
    <property type="match status" value="1"/>
</dbReference>
<dbReference type="SUPFAM" id="SSF51735">
    <property type="entry name" value="NAD(P)-binding Rossmann-fold domains"/>
    <property type="match status" value="1"/>
</dbReference>
<dbReference type="GO" id="GO:0004412">
    <property type="term" value="F:homoserine dehydrogenase activity"/>
    <property type="evidence" value="ECO:0007669"/>
    <property type="project" value="UniProtKB-EC"/>
</dbReference>
<dbReference type="Pfam" id="PF00742">
    <property type="entry name" value="Homoserine_dh"/>
    <property type="match status" value="1"/>
</dbReference>
<feature type="domain" description="Homoserine dehydrogenase catalytic" evidence="12">
    <location>
        <begin position="128"/>
        <end position="305"/>
    </location>
</feature>
<keyword evidence="7 10" id="KW-0791">Threonine biosynthesis</keyword>
<evidence type="ECO:0000259" key="12">
    <source>
        <dbReference type="Pfam" id="PF00742"/>
    </source>
</evidence>
<keyword evidence="10" id="KW-0521">NADP</keyword>
<proteinExistence type="inferred from homology"/>
<comment type="pathway">
    <text evidence="2 10">Amino-acid biosynthesis; L-methionine biosynthesis via de novo pathway; L-homoserine from L-aspartate: step 3/3.</text>
</comment>
<dbReference type="InterPro" id="IPR036291">
    <property type="entry name" value="NAD(P)-bd_dom_sf"/>
</dbReference>
<dbReference type="InterPro" id="IPR001342">
    <property type="entry name" value="HDH_cat"/>
</dbReference>
<accession>A0A975A1S7</accession>
<dbReference type="Gene3D" id="3.40.50.720">
    <property type="entry name" value="NAD(P)-binding Rossmann-like Domain"/>
    <property type="match status" value="1"/>
</dbReference>
<keyword evidence="8 10" id="KW-0560">Oxidoreductase</keyword>
<dbReference type="SUPFAM" id="SSF55347">
    <property type="entry name" value="Glyceraldehyde-3-phosphate dehydrogenase-like, C-terminal domain"/>
    <property type="match status" value="1"/>
</dbReference>
<dbReference type="EMBL" id="CP070608">
    <property type="protein sequence ID" value="QSE98545.1"/>
    <property type="molecule type" value="Genomic_DNA"/>
</dbReference>
<evidence type="ECO:0000256" key="2">
    <source>
        <dbReference type="ARBA" id="ARBA00005062"/>
    </source>
</evidence>
<evidence type="ECO:0000256" key="8">
    <source>
        <dbReference type="ARBA" id="ARBA00023002"/>
    </source>
</evidence>
<dbReference type="PANTHER" id="PTHR43331:SF1">
    <property type="entry name" value="HOMOSERINE DEHYDROGENASE"/>
    <property type="match status" value="1"/>
</dbReference>
<name>A0A975A1S7_9BACT</name>
<evidence type="ECO:0000256" key="6">
    <source>
        <dbReference type="ARBA" id="ARBA00022605"/>
    </source>
</evidence>
<dbReference type="InterPro" id="IPR019811">
    <property type="entry name" value="HDH_CS"/>
</dbReference>
<evidence type="ECO:0000256" key="7">
    <source>
        <dbReference type="ARBA" id="ARBA00022697"/>
    </source>
</evidence>
<comment type="catalytic activity">
    <reaction evidence="10">
        <text>L-homoserine + NADP(+) = L-aspartate 4-semialdehyde + NADPH + H(+)</text>
        <dbReference type="Rhea" id="RHEA:15761"/>
        <dbReference type="ChEBI" id="CHEBI:15378"/>
        <dbReference type="ChEBI" id="CHEBI:57476"/>
        <dbReference type="ChEBI" id="CHEBI:57783"/>
        <dbReference type="ChEBI" id="CHEBI:58349"/>
        <dbReference type="ChEBI" id="CHEBI:537519"/>
        <dbReference type="EC" id="1.1.1.3"/>
    </reaction>
</comment>
<evidence type="ECO:0000256" key="3">
    <source>
        <dbReference type="ARBA" id="ARBA00006753"/>
    </source>
</evidence>
<dbReference type="Proteomes" id="UP000662783">
    <property type="component" value="Chromosome"/>
</dbReference>
<organism evidence="14 15">
    <name type="scientific">Fulvivirga lutea</name>
    <dbReference type="NCBI Taxonomy" id="2810512"/>
    <lineage>
        <taxon>Bacteria</taxon>
        <taxon>Pseudomonadati</taxon>
        <taxon>Bacteroidota</taxon>
        <taxon>Cytophagia</taxon>
        <taxon>Cytophagales</taxon>
        <taxon>Fulvivirgaceae</taxon>
        <taxon>Fulvivirga</taxon>
    </lineage>
</organism>
<dbReference type="NCBIfam" id="NF004976">
    <property type="entry name" value="PRK06349.1"/>
    <property type="match status" value="1"/>
</dbReference>
<reference evidence="14" key="1">
    <citation type="submission" date="2021-02" db="EMBL/GenBank/DDBJ databases">
        <title>Fulvivirga sp. S481 isolated from sea water.</title>
        <authorList>
            <person name="Bae S.S."/>
            <person name="Baek K."/>
        </authorList>
    </citation>
    <scope>NUCLEOTIDE SEQUENCE</scope>
    <source>
        <strain evidence="14">S481</strain>
    </source>
</reference>
<dbReference type="GO" id="GO:0009088">
    <property type="term" value="P:threonine biosynthetic process"/>
    <property type="evidence" value="ECO:0007669"/>
    <property type="project" value="UniProtKB-KW"/>
</dbReference>
<feature type="domain" description="Aspartate/homoserine dehydrogenase NAD-binding" evidence="13">
    <location>
        <begin position="10"/>
        <end position="120"/>
    </location>
</feature>
<dbReference type="EC" id="1.1.1.3" evidence="4 10"/>
<keyword evidence="6 10" id="KW-0028">Amino-acid biosynthesis</keyword>
<dbReference type="AlphaFoldDB" id="A0A975A1S7"/>
<evidence type="ECO:0000256" key="5">
    <source>
        <dbReference type="ARBA" id="ARBA00013376"/>
    </source>
</evidence>
<evidence type="ECO:0000256" key="10">
    <source>
        <dbReference type="RuleBase" id="RU000579"/>
    </source>
</evidence>
<evidence type="ECO:0000256" key="4">
    <source>
        <dbReference type="ARBA" id="ARBA00013213"/>
    </source>
</evidence>
<dbReference type="FunFam" id="3.30.360.10:FF:000005">
    <property type="entry name" value="Homoserine dehydrogenase"/>
    <property type="match status" value="1"/>
</dbReference>
<dbReference type="Pfam" id="PF03447">
    <property type="entry name" value="NAD_binding_3"/>
    <property type="match status" value="1"/>
</dbReference>
<dbReference type="KEGG" id="fuv:JR347_05550"/>
<protein>
    <recommendedName>
        <fullName evidence="5 10">Homoserine dehydrogenase</fullName>
        <ecNumber evidence="4 10">1.1.1.3</ecNumber>
    </recommendedName>
</protein>
<evidence type="ECO:0000313" key="15">
    <source>
        <dbReference type="Proteomes" id="UP000662783"/>
    </source>
</evidence>
<sequence>MTKINIGLFGFGCVGQGFHEILTDKNDPNFHIKKIVVKNENKPRSAPKELFSVDAEDIFNDGDINLIVELIDDAEKAFELVKRALVREIPVISANKKMIAAHLEELNEFQEKYNVPFLYEGAVCGSVPILQTLENYYQNDHIKEIRGIFNGSTNYILSKVLNENLSYESALKSAQELGFAETDPTLDVGGFDPSYKLAILIKHAFGISFNPNHVIRFGIDQLSTTLLDYAKANGLKVKLIARSAIKNGQLSAMVVPHLVSEADEEFSIENEFNSVTIKTEYSGNQLLVGKGAGKLPTGLAVYNDLKNLSKGFRYEYKESLASLSDDVFTVFIKYEHSNFIVKLFDQVIEHNLTKGDSYVIGKISPSKLKSLKSFDDLSVGVFSENAIKKALLSTSYSYAV</sequence>
<comment type="similarity">
    <text evidence="3 11">Belongs to the homoserine dehydrogenase family.</text>
</comment>
<keyword evidence="9 10" id="KW-0486">Methionine biosynthesis</keyword>
<evidence type="ECO:0000256" key="9">
    <source>
        <dbReference type="ARBA" id="ARBA00023167"/>
    </source>
</evidence>
<comment type="pathway">
    <text evidence="1 10">Amino-acid biosynthesis; L-threonine biosynthesis; L-threonine from L-aspartate: step 3/5.</text>
</comment>
<evidence type="ECO:0000256" key="11">
    <source>
        <dbReference type="RuleBase" id="RU004171"/>
    </source>
</evidence>
<dbReference type="GO" id="GO:0009086">
    <property type="term" value="P:methionine biosynthetic process"/>
    <property type="evidence" value="ECO:0007669"/>
    <property type="project" value="UniProtKB-KW"/>
</dbReference>
<evidence type="ECO:0000313" key="14">
    <source>
        <dbReference type="EMBL" id="QSE98545.1"/>
    </source>
</evidence>
<dbReference type="RefSeq" id="WP_205723059.1">
    <property type="nucleotide sequence ID" value="NZ_CP070608.1"/>
</dbReference>
<dbReference type="InterPro" id="IPR005106">
    <property type="entry name" value="Asp/hSer_DH_NAD-bd"/>
</dbReference>
<evidence type="ECO:0000259" key="13">
    <source>
        <dbReference type="Pfam" id="PF03447"/>
    </source>
</evidence>
<dbReference type="Gene3D" id="3.30.360.10">
    <property type="entry name" value="Dihydrodipicolinate Reductase, domain 2"/>
    <property type="match status" value="1"/>
</dbReference>
<dbReference type="PROSITE" id="PS01042">
    <property type="entry name" value="HOMOSER_DHGENASE"/>
    <property type="match status" value="1"/>
</dbReference>